<proteinExistence type="predicted"/>
<accession>B4D055</accession>
<reference evidence="1 2" key="1">
    <citation type="journal article" date="2011" name="J. Bacteriol.">
        <title>Genome sequence of Chthoniobacter flavus Ellin428, an aerobic heterotrophic soil bacterium.</title>
        <authorList>
            <person name="Kant R."/>
            <person name="van Passel M.W."/>
            <person name="Palva A."/>
            <person name="Lucas S."/>
            <person name="Lapidus A."/>
            <person name="Glavina Del Rio T."/>
            <person name="Dalin E."/>
            <person name="Tice H."/>
            <person name="Bruce D."/>
            <person name="Goodwin L."/>
            <person name="Pitluck S."/>
            <person name="Larimer F.W."/>
            <person name="Land M.L."/>
            <person name="Hauser L."/>
            <person name="Sangwan P."/>
            <person name="de Vos W.M."/>
            <person name="Janssen P.H."/>
            <person name="Smidt H."/>
        </authorList>
    </citation>
    <scope>NUCLEOTIDE SEQUENCE [LARGE SCALE GENOMIC DNA]</scope>
    <source>
        <strain evidence="1 2">Ellin428</strain>
    </source>
</reference>
<organism evidence="1 2">
    <name type="scientific">Chthoniobacter flavus Ellin428</name>
    <dbReference type="NCBI Taxonomy" id="497964"/>
    <lineage>
        <taxon>Bacteria</taxon>
        <taxon>Pseudomonadati</taxon>
        <taxon>Verrucomicrobiota</taxon>
        <taxon>Spartobacteria</taxon>
        <taxon>Chthoniobacterales</taxon>
        <taxon>Chthoniobacteraceae</taxon>
        <taxon>Chthoniobacter</taxon>
    </lineage>
</organism>
<dbReference type="STRING" id="497964.CfE428DRAFT_2293"/>
<protein>
    <submittedName>
        <fullName evidence="1">Uncharacterized protein</fullName>
    </submittedName>
</protein>
<dbReference type="Proteomes" id="UP000005824">
    <property type="component" value="Unassembled WGS sequence"/>
</dbReference>
<comment type="caution">
    <text evidence="1">The sequence shown here is derived from an EMBL/GenBank/DDBJ whole genome shotgun (WGS) entry which is preliminary data.</text>
</comment>
<evidence type="ECO:0000313" key="2">
    <source>
        <dbReference type="Proteomes" id="UP000005824"/>
    </source>
</evidence>
<gene>
    <name evidence="1" type="ORF">CfE428DRAFT_2293</name>
</gene>
<dbReference type="AlphaFoldDB" id="B4D055"/>
<sequence length="81" mass="8227" precursor="true">MGWALAAATTVICAAAIVWMHHPSPQAPVAEQPFVAAGAALATASTFDPTAPTDFLLTAANGSDTPSVPELTREINALLTP</sequence>
<evidence type="ECO:0000313" key="1">
    <source>
        <dbReference type="EMBL" id="EDY20369.1"/>
    </source>
</evidence>
<dbReference type="EMBL" id="ABVL01000005">
    <property type="protein sequence ID" value="EDY20369.1"/>
    <property type="molecule type" value="Genomic_DNA"/>
</dbReference>
<dbReference type="InParanoid" id="B4D055"/>
<keyword evidence="2" id="KW-1185">Reference proteome</keyword>
<name>B4D055_9BACT</name>